<dbReference type="Pfam" id="PF07690">
    <property type="entry name" value="MFS_1"/>
    <property type="match status" value="1"/>
</dbReference>
<evidence type="ECO:0000313" key="8">
    <source>
        <dbReference type="Proteomes" id="UP001165685"/>
    </source>
</evidence>
<organism evidence="7 8">
    <name type="scientific">Nocardiopsis suaedae</name>
    <dbReference type="NCBI Taxonomy" id="3018444"/>
    <lineage>
        <taxon>Bacteria</taxon>
        <taxon>Bacillati</taxon>
        <taxon>Actinomycetota</taxon>
        <taxon>Actinomycetes</taxon>
        <taxon>Streptosporangiales</taxon>
        <taxon>Nocardiopsidaceae</taxon>
        <taxon>Nocardiopsis</taxon>
    </lineage>
</organism>
<evidence type="ECO:0000256" key="5">
    <source>
        <dbReference type="ARBA" id="ARBA00023136"/>
    </source>
</evidence>
<feature type="transmembrane region" description="Helical" evidence="6">
    <location>
        <begin position="197"/>
        <end position="222"/>
    </location>
</feature>
<feature type="transmembrane region" description="Helical" evidence="6">
    <location>
        <begin position="242"/>
        <end position="263"/>
    </location>
</feature>
<feature type="transmembrane region" description="Helical" evidence="6">
    <location>
        <begin position="353"/>
        <end position="372"/>
    </location>
</feature>
<dbReference type="SUPFAM" id="SSF103473">
    <property type="entry name" value="MFS general substrate transporter"/>
    <property type="match status" value="1"/>
</dbReference>
<keyword evidence="2" id="KW-1003">Cell membrane</keyword>
<sequence length="382" mass="38673">MLGRLCSHSGNGAHGVAIAATVWQVSGGSGLALGLVPFAQFLPQLLIGAHAGALIDRWSRRRAMLLQQTVALGLAASMAVLVLSGAAELWSILFIVLGIGFSTSFSNPLQAAMVGELVTHGSARQAAVALNSASWQVGTLAGASLAGLAIPLIGPGAVMLISPTTYLISLASLLAIRASDLAQPRPRTRLEKVSLRALFAEPDLATSLLLASAVSLFGMGALQTGMQVLVVDTAQDLSEGTALGLASAAVALGGIAAQLYVLGSAIPTGRRLTGYATALGASLIASAFLPHFLLVLAGGCVAGWLTYSHQTSAQVINQRVPDHMKGQVAGAWFAASSTKAISAVIAGGLADLLGPRVGIVVLAGGLLTAAVASKRLQTRDGR</sequence>
<dbReference type="PANTHER" id="PTHR23513">
    <property type="entry name" value="INTEGRAL MEMBRANE EFFLUX PROTEIN-RELATED"/>
    <property type="match status" value="1"/>
</dbReference>
<comment type="subcellular location">
    <subcellularLocation>
        <location evidence="1">Cell membrane</location>
        <topology evidence="1">Multi-pass membrane protein</topology>
    </subcellularLocation>
</comment>
<keyword evidence="3 6" id="KW-0812">Transmembrane</keyword>
<evidence type="ECO:0000313" key="7">
    <source>
        <dbReference type="EMBL" id="MDA2804546.1"/>
    </source>
</evidence>
<comment type="caution">
    <text evidence="7">The sequence shown here is derived from an EMBL/GenBank/DDBJ whole genome shotgun (WGS) entry which is preliminary data.</text>
</comment>
<accession>A0ABT4TJJ4</accession>
<dbReference type="CDD" id="cd06173">
    <property type="entry name" value="MFS_MefA_like"/>
    <property type="match status" value="1"/>
</dbReference>
<dbReference type="PANTHER" id="PTHR23513:SF11">
    <property type="entry name" value="STAPHYLOFERRIN A TRANSPORTER"/>
    <property type="match status" value="1"/>
</dbReference>
<evidence type="ECO:0000256" key="1">
    <source>
        <dbReference type="ARBA" id="ARBA00004651"/>
    </source>
</evidence>
<keyword evidence="8" id="KW-1185">Reference proteome</keyword>
<feature type="transmembrane region" description="Helical" evidence="6">
    <location>
        <begin position="65"/>
        <end position="83"/>
    </location>
</feature>
<evidence type="ECO:0000256" key="4">
    <source>
        <dbReference type="ARBA" id="ARBA00022989"/>
    </source>
</evidence>
<dbReference type="InterPro" id="IPR036259">
    <property type="entry name" value="MFS_trans_sf"/>
</dbReference>
<evidence type="ECO:0000256" key="6">
    <source>
        <dbReference type="SAM" id="Phobius"/>
    </source>
</evidence>
<dbReference type="Proteomes" id="UP001165685">
    <property type="component" value="Unassembled WGS sequence"/>
</dbReference>
<evidence type="ECO:0000256" key="3">
    <source>
        <dbReference type="ARBA" id="ARBA00022692"/>
    </source>
</evidence>
<feature type="transmembrane region" description="Helical" evidence="6">
    <location>
        <begin position="275"/>
        <end position="305"/>
    </location>
</feature>
<keyword evidence="4 6" id="KW-1133">Transmembrane helix</keyword>
<evidence type="ECO:0000256" key="2">
    <source>
        <dbReference type="ARBA" id="ARBA00022475"/>
    </source>
</evidence>
<protein>
    <submittedName>
        <fullName evidence="7">MFS transporter</fullName>
    </submittedName>
</protein>
<dbReference type="EMBL" id="JAQFWP010000012">
    <property type="protein sequence ID" value="MDA2804546.1"/>
    <property type="molecule type" value="Genomic_DNA"/>
</dbReference>
<dbReference type="Gene3D" id="1.20.1250.20">
    <property type="entry name" value="MFS general substrate transporter like domains"/>
    <property type="match status" value="1"/>
</dbReference>
<gene>
    <name evidence="7" type="ORF">O4U47_08485</name>
</gene>
<reference evidence="7" key="1">
    <citation type="submission" date="2023-01" db="EMBL/GenBank/DDBJ databases">
        <title>Draft genome sequence of Nocardiopsis sp. LSu2-4 isolated from halophytes.</title>
        <authorList>
            <person name="Duangmal K."/>
            <person name="Chantavorakit T."/>
        </authorList>
    </citation>
    <scope>NUCLEOTIDE SEQUENCE</scope>
    <source>
        <strain evidence="7">LSu2-4</strain>
    </source>
</reference>
<proteinExistence type="predicted"/>
<keyword evidence="5 6" id="KW-0472">Membrane</keyword>
<dbReference type="RefSeq" id="WP_270677235.1">
    <property type="nucleotide sequence ID" value="NZ_JAQFWP010000012.1"/>
</dbReference>
<dbReference type="InterPro" id="IPR011701">
    <property type="entry name" value="MFS"/>
</dbReference>
<feature type="transmembrane region" description="Helical" evidence="6">
    <location>
        <begin position="156"/>
        <end position="176"/>
    </location>
</feature>
<name>A0ABT4TJJ4_9ACTN</name>